<keyword evidence="4" id="KW-1185">Reference proteome</keyword>
<evidence type="ECO:0000313" key="3">
    <source>
        <dbReference type="EMBL" id="RNM42673.1"/>
    </source>
</evidence>
<reference evidence="3" key="3">
    <citation type="journal article" date="2019" name="Microbiol. Resour. Announc.">
        <title>Draft Genome Sequences of Type Strains of Gordonibacter faecihominis, Paraeggerthella hongkongensis, Parvibacter caecicola,Slackia equolifaciens, Slackia faecicanis, and Slackia isoflavoniconvertens.</title>
        <authorList>
            <person name="Danylec N."/>
            <person name="Stoll D.A."/>
            <person name="Dotsch A."/>
            <person name="Huch M."/>
        </authorList>
    </citation>
    <scope>NUCLEOTIDE SEQUENCE</scope>
    <source>
        <strain evidence="3">DSM 16107</strain>
    </source>
</reference>
<proteinExistence type="predicted"/>
<protein>
    <submittedName>
        <fullName evidence="3">Uncharacterized protein</fullName>
    </submittedName>
</protein>
<organism evidence="3 5">
    <name type="scientific">Eggerthella sinensis</name>
    <dbReference type="NCBI Taxonomy" id="242230"/>
    <lineage>
        <taxon>Bacteria</taxon>
        <taxon>Bacillati</taxon>
        <taxon>Actinomycetota</taxon>
        <taxon>Coriobacteriia</taxon>
        <taxon>Eggerthellales</taxon>
        <taxon>Eggerthellaceae</taxon>
        <taxon>Eggerthella</taxon>
    </lineage>
</organism>
<dbReference type="AlphaFoldDB" id="A0A3N0J0B1"/>
<feature type="compositionally biased region" description="Low complexity" evidence="1">
    <location>
        <begin position="29"/>
        <end position="41"/>
    </location>
</feature>
<feature type="region of interest" description="Disordered" evidence="1">
    <location>
        <begin position="1"/>
        <end position="55"/>
    </location>
</feature>
<evidence type="ECO:0000313" key="5">
    <source>
        <dbReference type="Proteomes" id="UP000270112"/>
    </source>
</evidence>
<dbReference type="Proteomes" id="UP000253817">
    <property type="component" value="Unassembled WGS sequence"/>
</dbReference>
<reference evidence="2 4" key="1">
    <citation type="journal article" date="2018" name="Elife">
        <title>Discovery and characterization of a prevalent human gut bacterial enzyme sufficient for the inactivation of a family of plant toxins.</title>
        <authorList>
            <person name="Koppel N."/>
            <person name="Bisanz J.E."/>
            <person name="Pandelia M.E."/>
            <person name="Turnbaugh P.J."/>
            <person name="Balskus E.P."/>
        </authorList>
    </citation>
    <scope>NUCLEOTIDE SEQUENCE [LARGE SCALE GENOMIC DNA]</scope>
    <source>
        <strain evidence="2 4">DSM 16107</strain>
    </source>
</reference>
<dbReference type="Proteomes" id="UP000270112">
    <property type="component" value="Unassembled WGS sequence"/>
</dbReference>
<evidence type="ECO:0000256" key="1">
    <source>
        <dbReference type="SAM" id="MobiDB-lite"/>
    </source>
</evidence>
<sequence>MNEHDFRREYESLQHQVHASSDLKQRTLAAARASARPAAAQPHRRTDRRGPQAGGGAAVVRRWGLPVAACLVTVALVAGGAPAIVAAFNGASEPGTTLNEAALASGFSVRAWAADGSSILELGNDGTIIFDRDTSSGLPAGDEYASEGYFTGCLFRVQGDGIARVQMNVSKGELYRFTSERFTRSEGGDKWNEALNWKPSKRGTGSYFSGYDAVQPISEDDGLPKDSPDKRVGVNLSKKLGSTIDVSAADDPGIATGETSFGLWTNDPYDDATRNSFNAVIDLFEGQTLTVTVTFDDGHTSTQVIELHAASIKVEHENGTSKLVGEIVDEEDALHSLYGTVVEANKDPFPLSLDNANSLAGAVLPATTFERASELQATDQTAADDDLVTEGGSIEIAHLDPSGKTAASLVIGYPTLAASTLPPNGKTPAEFIGVTQDLRGDLDYMNKLSNEVFGYGFNDDGSLTSDEHRYVTATFDVTNPGDAETTFYPSAIMQFDLRDEGGALSVANTSYALDYQVDGADNGGTGSTVALAPGATVQVTILRVLPNRLIDDENLVLAPFVYLNAIPTEPIATQAFSIADQL</sequence>
<accession>A0A3N0J0B1</accession>
<feature type="compositionally biased region" description="Basic and acidic residues" evidence="1">
    <location>
        <begin position="1"/>
        <end position="12"/>
    </location>
</feature>
<dbReference type="RefSeq" id="WP_114545413.1">
    <property type="nucleotide sequence ID" value="NZ_PPTT01000005.1"/>
</dbReference>
<dbReference type="OrthoDB" id="3170364at2"/>
<gene>
    <name evidence="2" type="ORF">C1876_03900</name>
    <name evidence="3" type="ORF">DMP09_03460</name>
</gene>
<comment type="caution">
    <text evidence="3">The sequence shown here is derived from an EMBL/GenBank/DDBJ whole genome shotgun (WGS) entry which is preliminary data.</text>
</comment>
<evidence type="ECO:0000313" key="2">
    <source>
        <dbReference type="EMBL" id="RDB70385.1"/>
    </source>
</evidence>
<reference evidence="5" key="2">
    <citation type="submission" date="2018-05" db="EMBL/GenBank/DDBJ databases">
        <title>Genome Sequencing of selected type strains of the family Eggerthellaceae.</title>
        <authorList>
            <person name="Danylec N."/>
            <person name="Stoll D.A."/>
            <person name="Doetsch A."/>
            <person name="Huch M."/>
        </authorList>
    </citation>
    <scope>NUCLEOTIDE SEQUENCE [LARGE SCALE GENOMIC DNA]</scope>
    <source>
        <strain evidence="5">DSM 16107</strain>
    </source>
</reference>
<name>A0A3N0J0B1_9ACTN</name>
<evidence type="ECO:0000313" key="4">
    <source>
        <dbReference type="Proteomes" id="UP000253817"/>
    </source>
</evidence>
<dbReference type="EMBL" id="PPTT01000005">
    <property type="protein sequence ID" value="RDB70385.1"/>
    <property type="molecule type" value="Genomic_DNA"/>
</dbReference>
<dbReference type="EMBL" id="QICC01000008">
    <property type="protein sequence ID" value="RNM42673.1"/>
    <property type="molecule type" value="Genomic_DNA"/>
</dbReference>